<feature type="region of interest" description="Disordered" evidence="1">
    <location>
        <begin position="115"/>
        <end position="169"/>
    </location>
</feature>
<reference evidence="2 3" key="1">
    <citation type="submission" date="2023-10" db="EMBL/GenBank/DDBJ databases">
        <title>Chromosome-scale genome assembly provides insights into flower coloration mechanisms of Canna indica.</title>
        <authorList>
            <person name="Li C."/>
        </authorList>
    </citation>
    <scope>NUCLEOTIDE SEQUENCE [LARGE SCALE GENOMIC DNA]</scope>
    <source>
        <tissue evidence="2">Flower</tissue>
    </source>
</reference>
<organism evidence="2 3">
    <name type="scientific">Canna indica</name>
    <name type="common">Indian-shot</name>
    <dbReference type="NCBI Taxonomy" id="4628"/>
    <lineage>
        <taxon>Eukaryota</taxon>
        <taxon>Viridiplantae</taxon>
        <taxon>Streptophyta</taxon>
        <taxon>Embryophyta</taxon>
        <taxon>Tracheophyta</taxon>
        <taxon>Spermatophyta</taxon>
        <taxon>Magnoliopsida</taxon>
        <taxon>Liliopsida</taxon>
        <taxon>Zingiberales</taxon>
        <taxon>Cannaceae</taxon>
        <taxon>Canna</taxon>
    </lineage>
</organism>
<protein>
    <recommendedName>
        <fullName evidence="4">Tetratricopeptide repeat-like superfamily protein</fullName>
    </recommendedName>
</protein>
<dbReference type="PANTHER" id="PTHR26312:SF168">
    <property type="entry name" value="OS06G0606700 PROTEIN"/>
    <property type="match status" value="1"/>
</dbReference>
<evidence type="ECO:0008006" key="4">
    <source>
        <dbReference type="Google" id="ProtNLM"/>
    </source>
</evidence>
<feature type="region of interest" description="Disordered" evidence="1">
    <location>
        <begin position="360"/>
        <end position="392"/>
    </location>
</feature>
<accession>A0AAQ3JY16</accession>
<dbReference type="EMBL" id="CP136891">
    <property type="protein sequence ID" value="WOK96911.1"/>
    <property type="molecule type" value="Genomic_DNA"/>
</dbReference>
<evidence type="ECO:0000313" key="2">
    <source>
        <dbReference type="EMBL" id="WOK96911.1"/>
    </source>
</evidence>
<feature type="compositionally biased region" description="Low complexity" evidence="1">
    <location>
        <begin position="115"/>
        <end position="143"/>
    </location>
</feature>
<dbReference type="PANTHER" id="PTHR26312">
    <property type="entry name" value="TETRATRICOPEPTIDE REPEAT PROTEIN 5"/>
    <property type="match status" value="1"/>
</dbReference>
<gene>
    <name evidence="2" type="ORF">Cni_G05619</name>
</gene>
<keyword evidence="3" id="KW-1185">Reference proteome</keyword>
<name>A0AAQ3JY16_9LILI</name>
<evidence type="ECO:0000313" key="3">
    <source>
        <dbReference type="Proteomes" id="UP001327560"/>
    </source>
</evidence>
<dbReference type="Proteomes" id="UP001327560">
    <property type="component" value="Chromosome 2"/>
</dbReference>
<proteinExistence type="predicted"/>
<sequence length="392" mass="41039">MNLLFITSIEACAVVLCSSLDSRVSPPDHGDRSCCFVVVFLIFLSKLVFVVPLDRCVYPPHKMLLRSASSPLLNSSWVPAGKEATAAHDFLAELFVPPLPRVRSVAHIAPCLSSCSSSSFGSSPVTSSPTSRRRLVTTSTISRALSDGDLSDPKPRSAPARSLSSSLGEGLVREVDEDQVFGKSPHSSSSSSSLGRLLSSSGLDEGGVVVEGCYVAAATLTDGCTGGTGGGGKICGGGGSGSNKGDWGSGLSDSNNGKDVTDAYYLQMIEANPGNSLILGNYAKFLAEVRGDVAKAQEYCERAILANPGDAGVLALYADLVWQSSRDAPRAEGYFDRAVQAAPDDCYIMASYAKFLWDTEEEEETEAATETSNQTSSPFAHAANPPPIAEAS</sequence>
<feature type="compositionally biased region" description="Low complexity" evidence="1">
    <location>
        <begin position="157"/>
        <end position="167"/>
    </location>
</feature>
<dbReference type="SUPFAM" id="SSF48452">
    <property type="entry name" value="TPR-like"/>
    <property type="match status" value="1"/>
</dbReference>
<evidence type="ECO:0000256" key="1">
    <source>
        <dbReference type="SAM" id="MobiDB-lite"/>
    </source>
</evidence>
<dbReference type="Gene3D" id="1.25.40.10">
    <property type="entry name" value="Tetratricopeptide repeat domain"/>
    <property type="match status" value="1"/>
</dbReference>
<dbReference type="AlphaFoldDB" id="A0AAQ3JY16"/>
<dbReference type="InterPro" id="IPR011990">
    <property type="entry name" value="TPR-like_helical_dom_sf"/>
</dbReference>